<dbReference type="RefSeq" id="WP_078717626.1">
    <property type="nucleotide sequence ID" value="NZ_FUYC01000010.1"/>
</dbReference>
<evidence type="ECO:0000256" key="1">
    <source>
        <dbReference type="ARBA" id="ARBA00022741"/>
    </source>
</evidence>
<keyword evidence="4" id="KW-0808">Transferase</keyword>
<proteinExistence type="predicted"/>
<dbReference type="InterPro" id="IPR005702">
    <property type="entry name" value="Wzc-like_C"/>
</dbReference>
<evidence type="ECO:0000313" key="4">
    <source>
        <dbReference type="EMBL" id="SKA87716.1"/>
    </source>
</evidence>
<dbReference type="AlphaFoldDB" id="A0A1T4XDX0"/>
<evidence type="ECO:0000256" key="3">
    <source>
        <dbReference type="SAM" id="MobiDB-lite"/>
    </source>
</evidence>
<name>A0A1T4XDX0_9BACT</name>
<dbReference type="CDD" id="cd05387">
    <property type="entry name" value="BY-kinase"/>
    <property type="match status" value="1"/>
</dbReference>
<dbReference type="PANTHER" id="PTHR32309:SF13">
    <property type="entry name" value="FERRIC ENTEROBACTIN TRANSPORT PROTEIN FEPE"/>
    <property type="match status" value="1"/>
</dbReference>
<dbReference type="PANTHER" id="PTHR32309">
    <property type="entry name" value="TYROSINE-PROTEIN KINASE"/>
    <property type="match status" value="1"/>
</dbReference>
<reference evidence="4 5" key="1">
    <citation type="submission" date="2017-02" db="EMBL/GenBank/DDBJ databases">
        <authorList>
            <person name="Peterson S.W."/>
        </authorList>
    </citation>
    <scope>NUCLEOTIDE SEQUENCE [LARGE SCALE GENOMIC DNA]</scope>
    <source>
        <strain evidence="4 5">DSM 16080</strain>
    </source>
</reference>
<dbReference type="InterPro" id="IPR027417">
    <property type="entry name" value="P-loop_NTPase"/>
</dbReference>
<keyword evidence="1" id="KW-0547">Nucleotide-binding</keyword>
<dbReference type="Proteomes" id="UP000190027">
    <property type="component" value="Unassembled WGS sequence"/>
</dbReference>
<keyword evidence="4" id="KW-0418">Kinase</keyword>
<keyword evidence="2" id="KW-0067">ATP-binding</keyword>
<dbReference type="GO" id="GO:0004713">
    <property type="term" value="F:protein tyrosine kinase activity"/>
    <property type="evidence" value="ECO:0007669"/>
    <property type="project" value="TreeGrafter"/>
</dbReference>
<keyword evidence="5" id="KW-1185">Reference proteome</keyword>
<evidence type="ECO:0000313" key="5">
    <source>
        <dbReference type="Proteomes" id="UP000190027"/>
    </source>
</evidence>
<dbReference type="OrthoDB" id="9812433at2"/>
<dbReference type="EMBL" id="FUYC01000010">
    <property type="protein sequence ID" value="SKA87716.1"/>
    <property type="molecule type" value="Genomic_DNA"/>
</dbReference>
<dbReference type="STRING" id="1121449.SAMN02745704_02075"/>
<gene>
    <name evidence="4" type="ORF">SAMN02745704_02075</name>
</gene>
<organism evidence="4 5">
    <name type="scientific">Paucidesulfovibrio gracilis DSM 16080</name>
    <dbReference type="NCBI Taxonomy" id="1121449"/>
    <lineage>
        <taxon>Bacteria</taxon>
        <taxon>Pseudomonadati</taxon>
        <taxon>Thermodesulfobacteriota</taxon>
        <taxon>Desulfovibrionia</taxon>
        <taxon>Desulfovibrionales</taxon>
        <taxon>Desulfovibrionaceae</taxon>
        <taxon>Paucidesulfovibrio</taxon>
    </lineage>
</organism>
<feature type="region of interest" description="Disordered" evidence="3">
    <location>
        <begin position="15"/>
        <end position="34"/>
    </location>
</feature>
<evidence type="ECO:0000256" key="2">
    <source>
        <dbReference type="ARBA" id="ARBA00022840"/>
    </source>
</evidence>
<dbReference type="NCBIfam" id="TIGR01007">
    <property type="entry name" value="eps_fam"/>
    <property type="match status" value="1"/>
</dbReference>
<dbReference type="SUPFAM" id="SSF52540">
    <property type="entry name" value="P-loop containing nucleoside triphosphate hydrolases"/>
    <property type="match status" value="1"/>
</dbReference>
<dbReference type="InterPro" id="IPR050445">
    <property type="entry name" value="Bact_polysacc_biosynth/exp"/>
</dbReference>
<accession>A0A1T4XDX0</accession>
<dbReference type="Gene3D" id="3.40.50.300">
    <property type="entry name" value="P-loop containing nucleotide triphosphate hydrolases"/>
    <property type="match status" value="1"/>
</dbReference>
<sequence>MNKLAKAMLKAVETDTLQPASRTGKRGGSSKTVKLNKAHMARNMVIGGISDPAVLDHYNLLRTQVLQRTRGENKNVIMVTSAMPGEGSSLTAVNLAISIARELNRFSLLVDTHLRNPVVDKYFGISTKRGLSDYLMDDAPISDLMVRTDLDKLALLPVGRTIAGSTEILGSPKMRTLVQEMKDRYPDRYVIFNCPPLLRVPDALVFSSYVDQILLVVEAGRTTTRQITHALDLLERDKVLGTVLNKARETV</sequence>
<dbReference type="GO" id="GO:0005524">
    <property type="term" value="F:ATP binding"/>
    <property type="evidence" value="ECO:0007669"/>
    <property type="project" value="UniProtKB-KW"/>
</dbReference>
<protein>
    <submittedName>
        <fullName evidence="4">Exopolysaccharide/PEP-CTERM locus tyrosine autokinase</fullName>
    </submittedName>
</protein>
<dbReference type="GO" id="GO:0005886">
    <property type="term" value="C:plasma membrane"/>
    <property type="evidence" value="ECO:0007669"/>
    <property type="project" value="TreeGrafter"/>
</dbReference>